<accession>A0A0U2TPZ3</accession>
<evidence type="ECO:0000256" key="4">
    <source>
        <dbReference type="ARBA" id="ARBA00022538"/>
    </source>
</evidence>
<evidence type="ECO:0000256" key="1">
    <source>
        <dbReference type="ARBA" id="ARBA00004141"/>
    </source>
</evidence>
<evidence type="ECO:0000256" key="9">
    <source>
        <dbReference type="ARBA" id="ARBA00023065"/>
    </source>
</evidence>
<protein>
    <recommendedName>
        <fullName evidence="16">DUF1211 domain-containing protein</fullName>
    </recommendedName>
</protein>
<evidence type="ECO:0000313" key="15">
    <source>
        <dbReference type="Proteomes" id="UP000067738"/>
    </source>
</evidence>
<dbReference type="PATRIC" id="fig|230361.4.peg.259"/>
<evidence type="ECO:0000256" key="2">
    <source>
        <dbReference type="ARBA" id="ARBA00006920"/>
    </source>
</evidence>
<dbReference type="InterPro" id="IPR010617">
    <property type="entry name" value="TMEM175-like"/>
</dbReference>
<dbReference type="GeneID" id="26735223"/>
<evidence type="ECO:0000256" key="13">
    <source>
        <dbReference type="SAM" id="Phobius"/>
    </source>
</evidence>
<feature type="transmembrane region" description="Helical" evidence="13">
    <location>
        <begin position="21"/>
        <end position="39"/>
    </location>
</feature>
<comment type="catalytic activity">
    <reaction evidence="12">
        <text>K(+)(in) = K(+)(out)</text>
        <dbReference type="Rhea" id="RHEA:29463"/>
        <dbReference type="ChEBI" id="CHEBI:29103"/>
    </reaction>
</comment>
<evidence type="ECO:0000256" key="7">
    <source>
        <dbReference type="ARBA" id="ARBA00022958"/>
    </source>
</evidence>
<dbReference type="GO" id="GO:0005267">
    <property type="term" value="F:potassium channel activity"/>
    <property type="evidence" value="ECO:0007669"/>
    <property type="project" value="UniProtKB-KW"/>
</dbReference>
<dbReference type="OrthoDB" id="10769at2157"/>
<proteinExistence type="inferred from homology"/>
<keyword evidence="6" id="KW-0631">Potassium channel</keyword>
<dbReference type="Pfam" id="PF06736">
    <property type="entry name" value="TMEM175"/>
    <property type="match status" value="1"/>
</dbReference>
<organism evidence="14 15">
    <name type="scientific">Methanobrevibacter millerae</name>
    <dbReference type="NCBI Taxonomy" id="230361"/>
    <lineage>
        <taxon>Archaea</taxon>
        <taxon>Methanobacteriati</taxon>
        <taxon>Methanobacteriota</taxon>
        <taxon>Methanomada group</taxon>
        <taxon>Methanobacteria</taxon>
        <taxon>Methanobacteriales</taxon>
        <taxon>Methanobacteriaceae</taxon>
        <taxon>Methanobrevibacter</taxon>
    </lineage>
</organism>
<feature type="transmembrane region" description="Helical" evidence="13">
    <location>
        <begin position="175"/>
        <end position="193"/>
    </location>
</feature>
<feature type="transmembrane region" description="Helical" evidence="13">
    <location>
        <begin position="94"/>
        <end position="115"/>
    </location>
</feature>
<evidence type="ECO:0000256" key="8">
    <source>
        <dbReference type="ARBA" id="ARBA00022989"/>
    </source>
</evidence>
<keyword evidence="7" id="KW-0630">Potassium</keyword>
<dbReference type="RefSeq" id="WP_058738402.1">
    <property type="nucleotide sequence ID" value="NZ_CP011266.1"/>
</dbReference>
<keyword evidence="5 13" id="KW-0812">Transmembrane</keyword>
<keyword evidence="15" id="KW-1185">Reference proteome</keyword>
<dbReference type="EMBL" id="CP011266">
    <property type="protein sequence ID" value="ALT68051.1"/>
    <property type="molecule type" value="Genomic_DNA"/>
</dbReference>
<evidence type="ECO:0008006" key="16">
    <source>
        <dbReference type="Google" id="ProtNLM"/>
    </source>
</evidence>
<feature type="transmembrane region" description="Helical" evidence="13">
    <location>
        <begin position="199"/>
        <end position="223"/>
    </location>
</feature>
<dbReference type="KEGG" id="mmil:sm9_0248"/>
<keyword evidence="4" id="KW-0633">Potassium transport</keyword>
<dbReference type="AlphaFoldDB" id="A0A0U2TPZ3"/>
<comment type="subcellular location">
    <subcellularLocation>
        <location evidence="1">Membrane</location>
        <topology evidence="1">Multi-pass membrane protein</topology>
    </subcellularLocation>
</comment>
<evidence type="ECO:0000256" key="11">
    <source>
        <dbReference type="ARBA" id="ARBA00023303"/>
    </source>
</evidence>
<feature type="transmembrane region" description="Helical" evidence="13">
    <location>
        <begin position="51"/>
        <end position="73"/>
    </location>
</feature>
<evidence type="ECO:0000256" key="3">
    <source>
        <dbReference type="ARBA" id="ARBA00022448"/>
    </source>
</evidence>
<dbReference type="Proteomes" id="UP000067738">
    <property type="component" value="Chromosome"/>
</dbReference>
<evidence type="ECO:0000313" key="14">
    <source>
        <dbReference type="EMBL" id="ALT68051.1"/>
    </source>
</evidence>
<reference evidence="14 15" key="1">
    <citation type="submission" date="2015-04" db="EMBL/GenBank/DDBJ databases">
        <title>The complete genome sequence of the rumen methanogen Methanobrevibacter millerae SM9.</title>
        <authorList>
            <person name="Leahy S.C."/>
            <person name="Kelly W.J."/>
            <person name="Pacheco D.M."/>
            <person name="Li D."/>
            <person name="Altermann E."/>
            <person name="Attwood G.T."/>
        </authorList>
    </citation>
    <scope>NUCLEOTIDE SEQUENCE [LARGE SCALE GENOMIC DNA]</scope>
    <source>
        <strain evidence="14 15">SM9</strain>
    </source>
</reference>
<keyword evidence="11" id="KW-0407">Ion channel</keyword>
<evidence type="ECO:0000256" key="12">
    <source>
        <dbReference type="ARBA" id="ARBA00034430"/>
    </source>
</evidence>
<evidence type="ECO:0000256" key="5">
    <source>
        <dbReference type="ARBA" id="ARBA00022692"/>
    </source>
</evidence>
<keyword evidence="3" id="KW-0813">Transport</keyword>
<evidence type="ECO:0000256" key="10">
    <source>
        <dbReference type="ARBA" id="ARBA00023136"/>
    </source>
</evidence>
<dbReference type="PANTHER" id="PTHR31462">
    <property type="entry name" value="ENDOSOMAL/LYSOSOMAL POTASSIUM CHANNEL TMEM175"/>
    <property type="match status" value="1"/>
</dbReference>
<keyword evidence="9" id="KW-0406">Ion transport</keyword>
<keyword evidence="8 13" id="KW-1133">Transmembrane helix</keyword>
<evidence type="ECO:0000256" key="6">
    <source>
        <dbReference type="ARBA" id="ARBA00022826"/>
    </source>
</evidence>
<dbReference type="PANTHER" id="PTHR31462:SF5">
    <property type="entry name" value="ENDOSOMAL_LYSOSOMAL PROTON CHANNEL TMEM175"/>
    <property type="match status" value="1"/>
</dbReference>
<gene>
    <name evidence="14" type="ORF">sm9_0248</name>
</gene>
<name>A0A0U2TPZ3_9EURY</name>
<comment type="similarity">
    <text evidence="2">Belongs to the TMEM175 family.</text>
</comment>
<feature type="transmembrane region" description="Helical" evidence="13">
    <location>
        <begin position="121"/>
        <end position="142"/>
    </location>
</feature>
<keyword evidence="10 13" id="KW-0472">Membrane</keyword>
<sequence>MTNNNILNNLKDRHVAITDGVFAIAMTILVLEIAVPTISEISSGVALNEYFMTYLLPSILIYFISFYIVYNFWENTTLLFQFKKIKDSILTLNMLTMASVCLIPFATGFLFKFYNYTNVNIFFSLLVLIISLLYILMFMLLVRDNFKKYFEKKDEIKATVNETYNDGVELDNLKLYFRGVMLTLFYILMTPVLSSVISLILAFFSPLASILSFVLILILRFVIRMRRTSKDKLNDLELTDDEKELLENIRESIYGNDS</sequence>
<dbReference type="GO" id="GO:0015252">
    <property type="term" value="F:proton channel activity"/>
    <property type="evidence" value="ECO:0007669"/>
    <property type="project" value="InterPro"/>
</dbReference>
<dbReference type="GO" id="GO:0016020">
    <property type="term" value="C:membrane"/>
    <property type="evidence" value="ECO:0007669"/>
    <property type="project" value="UniProtKB-SubCell"/>
</dbReference>